<dbReference type="SMART" id="SM00507">
    <property type="entry name" value="HNHc"/>
    <property type="match status" value="1"/>
</dbReference>
<dbReference type="Gene3D" id="1.10.10.10">
    <property type="entry name" value="Winged helix-like DNA-binding domain superfamily/Winged helix DNA-binding domain"/>
    <property type="match status" value="1"/>
</dbReference>
<feature type="domain" description="HNH nuclease" evidence="1">
    <location>
        <begin position="57"/>
        <end position="105"/>
    </location>
</feature>
<dbReference type="GO" id="GO:0016788">
    <property type="term" value="F:hydrolase activity, acting on ester bonds"/>
    <property type="evidence" value="ECO:0007669"/>
    <property type="project" value="InterPro"/>
</dbReference>
<proteinExistence type="predicted"/>
<dbReference type="Pfam" id="PF13392">
    <property type="entry name" value="HNH_3"/>
    <property type="match status" value="1"/>
</dbReference>
<sequence length="177" mass="20511">MNADERNGTIKWSKIKSFPRYEISDDGMVYDTKSDRFLVPSNNNGYLWVWVHSIDGKRYKKSIHRLVYEAFVGPIPEGLEINHKDEVKSNNNLSNLESLTKKENCNYGSRNQKISKGNSKRVYQYTLDGVLLKVWNSITEVQQAHYARTGVAECCNGHREHFRGFVWSFTKICQRAA</sequence>
<accession>A0A2T0B5V7</accession>
<gene>
    <name evidence="2" type="ORF">CLLI_09430</name>
</gene>
<dbReference type="SUPFAM" id="SSF64496">
    <property type="entry name" value="DNA-binding domain of intron-encoded endonucleases"/>
    <property type="match status" value="1"/>
</dbReference>
<evidence type="ECO:0000313" key="3">
    <source>
        <dbReference type="Proteomes" id="UP000239706"/>
    </source>
</evidence>
<reference evidence="2 3" key="1">
    <citation type="submission" date="2018-03" db="EMBL/GenBank/DDBJ databases">
        <title>Genome sequence of Clostridium liquoris DSM 100320.</title>
        <authorList>
            <person name="Poehlein A."/>
            <person name="Daniel R."/>
        </authorList>
    </citation>
    <scope>NUCLEOTIDE SEQUENCE [LARGE SCALE GENOMIC DNA]</scope>
    <source>
        <strain evidence="2 3">DSM 100320</strain>
    </source>
</reference>
<evidence type="ECO:0000259" key="1">
    <source>
        <dbReference type="SMART" id="SM00507"/>
    </source>
</evidence>
<dbReference type="Gene3D" id="3.90.75.20">
    <property type="match status" value="1"/>
</dbReference>
<dbReference type="InterPro" id="IPR036388">
    <property type="entry name" value="WH-like_DNA-bd_sf"/>
</dbReference>
<organism evidence="2 3">
    <name type="scientific">Clostridium liquoris</name>
    <dbReference type="NCBI Taxonomy" id="1289519"/>
    <lineage>
        <taxon>Bacteria</taxon>
        <taxon>Bacillati</taxon>
        <taxon>Bacillota</taxon>
        <taxon>Clostridia</taxon>
        <taxon>Eubacteriales</taxon>
        <taxon>Clostridiaceae</taxon>
        <taxon>Clostridium</taxon>
    </lineage>
</organism>
<dbReference type="InterPro" id="IPR044925">
    <property type="entry name" value="His-Me_finger_sf"/>
</dbReference>
<dbReference type="InterPro" id="IPR010902">
    <property type="entry name" value="NUMOD4"/>
</dbReference>
<dbReference type="SUPFAM" id="SSF54060">
    <property type="entry name" value="His-Me finger endonucleases"/>
    <property type="match status" value="1"/>
</dbReference>
<comment type="caution">
    <text evidence="2">The sequence shown here is derived from an EMBL/GenBank/DDBJ whole genome shotgun (WGS) entry which is preliminary data.</text>
</comment>
<dbReference type="Proteomes" id="UP000239706">
    <property type="component" value="Unassembled WGS sequence"/>
</dbReference>
<dbReference type="RefSeq" id="WP_106063093.1">
    <property type="nucleotide sequence ID" value="NZ_PVXO01000028.1"/>
</dbReference>
<protein>
    <submittedName>
        <fullName evidence="2">NUMOD4 motif protein</fullName>
    </submittedName>
</protein>
<dbReference type="Pfam" id="PF07463">
    <property type="entry name" value="NUMOD4"/>
    <property type="match status" value="1"/>
</dbReference>
<dbReference type="OrthoDB" id="1917148at2"/>
<dbReference type="AlphaFoldDB" id="A0A2T0B5V7"/>
<name>A0A2T0B5V7_9CLOT</name>
<dbReference type="EMBL" id="PVXO01000028">
    <property type="protein sequence ID" value="PRR79269.1"/>
    <property type="molecule type" value="Genomic_DNA"/>
</dbReference>
<keyword evidence="3" id="KW-1185">Reference proteome</keyword>
<dbReference type="InterPro" id="IPR003615">
    <property type="entry name" value="HNH_nuc"/>
</dbReference>
<evidence type="ECO:0000313" key="2">
    <source>
        <dbReference type="EMBL" id="PRR79269.1"/>
    </source>
</evidence>